<proteinExistence type="inferred from homology"/>
<evidence type="ECO:0000256" key="12">
    <source>
        <dbReference type="RuleBase" id="RU003484"/>
    </source>
</evidence>
<keyword evidence="5 10" id="KW-0653">Protein transport</keyword>
<dbReference type="SUPFAM" id="SSF103491">
    <property type="entry name" value="Preprotein translocase SecY subunit"/>
    <property type="match status" value="1"/>
</dbReference>
<feature type="transmembrane region" description="Helical" evidence="10">
    <location>
        <begin position="315"/>
        <end position="334"/>
    </location>
</feature>
<dbReference type="InterPro" id="IPR030659">
    <property type="entry name" value="SecY_CS"/>
</dbReference>
<reference evidence="14 15" key="1">
    <citation type="submission" date="2020-08" db="EMBL/GenBank/DDBJ databases">
        <authorList>
            <person name="Liu C."/>
            <person name="Sun Q."/>
        </authorList>
    </citation>
    <scope>NUCLEOTIDE SEQUENCE [LARGE SCALE GENOMIC DNA]</scope>
    <source>
        <strain evidence="14 15">NSJ-38</strain>
    </source>
</reference>
<feature type="transmembrane region" description="Helical" evidence="10">
    <location>
        <begin position="371"/>
        <end position="393"/>
    </location>
</feature>
<evidence type="ECO:0000256" key="1">
    <source>
        <dbReference type="ARBA" id="ARBA00004141"/>
    </source>
</evidence>
<dbReference type="EMBL" id="CP060634">
    <property type="protein sequence ID" value="QNM04886.1"/>
    <property type="molecule type" value="Genomic_DNA"/>
</dbReference>
<dbReference type="Pfam" id="PF00344">
    <property type="entry name" value="SecY"/>
    <property type="match status" value="1"/>
</dbReference>
<evidence type="ECO:0000256" key="7">
    <source>
        <dbReference type="ARBA" id="ARBA00023010"/>
    </source>
</evidence>
<dbReference type="FunFam" id="1.10.3370.10:FF:000001">
    <property type="entry name" value="Preprotein translocase subunit SecY"/>
    <property type="match status" value="1"/>
</dbReference>
<keyword evidence="10" id="KW-1003">Cell membrane</keyword>
<dbReference type="AlphaFoldDB" id="A0A7G9G254"/>
<accession>A0A7G9G254</accession>
<dbReference type="PROSITE" id="PS00755">
    <property type="entry name" value="SECY_1"/>
    <property type="match status" value="1"/>
</dbReference>
<evidence type="ECO:0000256" key="13">
    <source>
        <dbReference type="RuleBase" id="RU004349"/>
    </source>
</evidence>
<dbReference type="GO" id="GO:0006605">
    <property type="term" value="P:protein targeting"/>
    <property type="evidence" value="ECO:0007669"/>
    <property type="project" value="UniProtKB-UniRule"/>
</dbReference>
<evidence type="ECO:0000256" key="5">
    <source>
        <dbReference type="ARBA" id="ARBA00022927"/>
    </source>
</evidence>
<feature type="transmembrane region" description="Helical" evidence="10">
    <location>
        <begin position="145"/>
        <end position="166"/>
    </location>
</feature>
<dbReference type="GO" id="GO:0005886">
    <property type="term" value="C:plasma membrane"/>
    <property type="evidence" value="ECO:0007669"/>
    <property type="project" value="UniProtKB-SubCell"/>
</dbReference>
<feature type="transmembrane region" description="Helical" evidence="10">
    <location>
        <begin position="18"/>
        <end position="36"/>
    </location>
</feature>
<keyword evidence="4 10" id="KW-0812">Transmembrane</keyword>
<keyword evidence="6 10" id="KW-1133">Transmembrane helix</keyword>
<name>A0A7G9G254_9FIRM</name>
<evidence type="ECO:0000256" key="11">
    <source>
        <dbReference type="RuleBase" id="RU000537"/>
    </source>
</evidence>
<comment type="function">
    <text evidence="10 11">The central subunit of the protein translocation channel SecYEG. Consists of two halves formed by TMs 1-5 and 6-10. These two domains form a lateral gate at the front which open onto the bilayer between TMs 2 and 7, and are clamped together by SecE at the back. The channel is closed by both a pore ring composed of hydrophobic SecY resides and a short helix (helix 2A) on the extracellular side of the membrane which forms a plug. The plug probably moves laterally to allow the channel to open. The ring and the pore may move independently.</text>
</comment>
<dbReference type="HAMAP" id="MF_01465">
    <property type="entry name" value="SecY"/>
    <property type="match status" value="1"/>
</dbReference>
<sequence length="438" mass="47996">MWKTLQNAFKIKEVRKRILYTFFILIVVRIGAHLPVPGVNTAYFADWFASQSGTAFNFFDAMTGGSFTKLSVFALSITPYITSSIIIQLLTIAIPKLEEMQKEGEEGRKFIAKITRYVTVGLALIESTAMAIGFGRSGLILDYTWYNVIVVIVTMTAGSAMLMWLGERITERGIGNGISIILLINILSGLPDDFAALYERFMSGTSVAKAALSAVIILVVILAMVAFVVMLQGGERRIPVQYAKKMQGRKFVGGQSSNIPMKVNTAGVIPVIFASSLMSFPVVIAQFFTVDYSTFGGRILLGLSSSNWCRPSDPILSIGMIVYILLIVAFAYFYTSITFNPIEIADNMKKQGGFVPGIRPGRPTSDYLNRILNYIVFIGAVGLTVVAIIPILFSGLFNIGQLSFGGTSIIIIVGVILETLKQVESLMLVRYYKGFLSD</sequence>
<evidence type="ECO:0000256" key="2">
    <source>
        <dbReference type="ARBA" id="ARBA00005751"/>
    </source>
</evidence>
<feature type="transmembrane region" description="Helical" evidence="10">
    <location>
        <begin position="399"/>
        <end position="420"/>
    </location>
</feature>
<organism evidence="14 15">
    <name type="scientific">Qiania dongpingensis</name>
    <dbReference type="NCBI Taxonomy" id="2763669"/>
    <lineage>
        <taxon>Bacteria</taxon>
        <taxon>Bacillati</taxon>
        <taxon>Bacillota</taxon>
        <taxon>Clostridia</taxon>
        <taxon>Lachnospirales</taxon>
        <taxon>Lachnospiraceae</taxon>
        <taxon>Qiania</taxon>
    </lineage>
</organism>
<feature type="transmembrane region" description="Helical" evidence="10">
    <location>
        <begin position="210"/>
        <end position="231"/>
    </location>
</feature>
<comment type="subunit">
    <text evidence="10">Component of the Sec protein translocase complex. Heterotrimer consisting of SecY, SecE and SecG subunits. The heterotrimers can form oligomers, although 1 heterotrimer is thought to be able to translocate proteins. Interacts with the ribosome. Interacts with SecDF, and other proteins may be involved. Interacts with SecA.</text>
</comment>
<dbReference type="RefSeq" id="WP_249301630.1">
    <property type="nucleotide sequence ID" value="NZ_CP060634.1"/>
</dbReference>
<evidence type="ECO:0000313" key="14">
    <source>
        <dbReference type="EMBL" id="QNM04886.1"/>
    </source>
</evidence>
<keyword evidence="8 10" id="KW-0472">Membrane</keyword>
<comment type="similarity">
    <text evidence="2 10 13">Belongs to the SecY/SEC61-alpha family.</text>
</comment>
<feature type="transmembrane region" description="Helical" evidence="10">
    <location>
        <begin position="173"/>
        <end position="190"/>
    </location>
</feature>
<keyword evidence="3 10" id="KW-0813">Transport</keyword>
<dbReference type="GO" id="GO:0065002">
    <property type="term" value="P:intracellular protein transmembrane transport"/>
    <property type="evidence" value="ECO:0007669"/>
    <property type="project" value="UniProtKB-UniRule"/>
</dbReference>
<evidence type="ECO:0000256" key="4">
    <source>
        <dbReference type="ARBA" id="ARBA00022692"/>
    </source>
</evidence>
<dbReference type="Gene3D" id="1.10.3370.10">
    <property type="entry name" value="SecY subunit domain"/>
    <property type="match status" value="1"/>
</dbReference>
<dbReference type="GO" id="GO:0043952">
    <property type="term" value="P:protein transport by the Sec complex"/>
    <property type="evidence" value="ECO:0007669"/>
    <property type="project" value="UniProtKB-UniRule"/>
</dbReference>
<evidence type="ECO:0000256" key="3">
    <source>
        <dbReference type="ARBA" id="ARBA00022448"/>
    </source>
</evidence>
<dbReference type="InterPro" id="IPR026593">
    <property type="entry name" value="SecY"/>
</dbReference>
<comment type="subcellular location">
    <subcellularLocation>
        <location evidence="10">Cell membrane</location>
        <topology evidence="10">Multi-pass membrane protein</topology>
    </subcellularLocation>
    <subcellularLocation>
        <location evidence="1 12">Membrane</location>
        <topology evidence="1 12">Multi-pass membrane protein</topology>
    </subcellularLocation>
</comment>
<gene>
    <name evidence="10 14" type="primary">secY</name>
    <name evidence="14" type="ORF">H9Q78_10570</name>
</gene>
<dbReference type="PROSITE" id="PS00756">
    <property type="entry name" value="SECY_2"/>
    <property type="match status" value="1"/>
</dbReference>
<dbReference type="PANTHER" id="PTHR10906">
    <property type="entry name" value="SECY/SEC61-ALPHA FAMILY MEMBER"/>
    <property type="match status" value="1"/>
</dbReference>
<dbReference type="KEGG" id="qdo:H9Q78_10570"/>
<dbReference type="InterPro" id="IPR002208">
    <property type="entry name" value="SecY/SEC61-alpha"/>
</dbReference>
<evidence type="ECO:0000256" key="8">
    <source>
        <dbReference type="ARBA" id="ARBA00023136"/>
    </source>
</evidence>
<evidence type="ECO:0000256" key="6">
    <source>
        <dbReference type="ARBA" id="ARBA00022989"/>
    </source>
</evidence>
<keyword evidence="7 10" id="KW-0811">Translocation</keyword>
<feature type="transmembrane region" description="Helical" evidence="10">
    <location>
        <begin position="72"/>
        <end position="94"/>
    </location>
</feature>
<keyword evidence="15" id="KW-1185">Reference proteome</keyword>
<feature type="transmembrane region" description="Helical" evidence="10">
    <location>
        <begin position="266"/>
        <end position="288"/>
    </location>
</feature>
<dbReference type="PRINTS" id="PR00303">
    <property type="entry name" value="SECYTRNLCASE"/>
</dbReference>
<feature type="transmembrane region" description="Helical" evidence="10">
    <location>
        <begin position="114"/>
        <end position="133"/>
    </location>
</feature>
<evidence type="ECO:0000313" key="15">
    <source>
        <dbReference type="Proteomes" id="UP000515823"/>
    </source>
</evidence>
<evidence type="ECO:0000256" key="10">
    <source>
        <dbReference type="HAMAP-Rule" id="MF_01465"/>
    </source>
</evidence>
<dbReference type="InterPro" id="IPR023201">
    <property type="entry name" value="SecY_dom_sf"/>
</dbReference>
<dbReference type="Proteomes" id="UP000515823">
    <property type="component" value="Chromosome"/>
</dbReference>
<evidence type="ECO:0000256" key="9">
    <source>
        <dbReference type="ARBA" id="ARBA00039733"/>
    </source>
</evidence>
<protein>
    <recommendedName>
        <fullName evidence="9 10">Protein translocase subunit SecY</fullName>
    </recommendedName>
</protein>
<dbReference type="PIRSF" id="PIRSF004557">
    <property type="entry name" value="SecY"/>
    <property type="match status" value="1"/>
</dbReference>
<dbReference type="NCBIfam" id="TIGR00967">
    <property type="entry name" value="3a0501s007"/>
    <property type="match status" value="1"/>
</dbReference>